<evidence type="ECO:0000313" key="1">
    <source>
        <dbReference type="EMBL" id="ATW62776.1"/>
    </source>
</evidence>
<keyword evidence="2" id="KW-1185">Reference proteome</keyword>
<sequence>MPFAVAAHRIALTSPIVQYDPDARDYIRRVEAADGAPLETQVRRAIGGGVY</sequence>
<organism evidence="1 2">
    <name type="scientific">Synechococcus phage S-CBWM1</name>
    <dbReference type="NCBI Taxonomy" id="2053653"/>
    <lineage>
        <taxon>Viruses</taxon>
        <taxon>Duplodnaviria</taxon>
        <taxon>Heunggongvirae</taxon>
        <taxon>Uroviricota</taxon>
        <taxon>Caudoviricetes</taxon>
        <taxon>Aokuangvirus</taxon>
        <taxon>Aokuangvirus SCBWM1</taxon>
    </lineage>
</organism>
<protein>
    <submittedName>
        <fullName evidence="1">Uncharacterized protein</fullName>
    </submittedName>
</protein>
<dbReference type="Proteomes" id="UP000274731">
    <property type="component" value="Segment"/>
</dbReference>
<evidence type="ECO:0000313" key="2">
    <source>
        <dbReference type="Proteomes" id="UP000274731"/>
    </source>
</evidence>
<dbReference type="EMBL" id="MG450654">
    <property type="protein sequence ID" value="ATW62776.1"/>
    <property type="molecule type" value="Genomic_DNA"/>
</dbReference>
<gene>
    <name evidence="1" type="ORF">SCBWM1_gp92</name>
</gene>
<proteinExistence type="predicted"/>
<name>A0A3G1L3L9_9CAUD</name>
<accession>A0A3G1L3L9</accession>
<reference evidence="1 2" key="1">
    <citation type="journal article" date="2018" name="Environ. Microbiol.">
        <title>Novel phage-host interactions and evolution as revealed by a cyanomyovirus isolated from an estuarine environment.</title>
        <authorList>
            <person name="Xu Y."/>
            <person name="Zhang R."/>
            <person name="Wang N."/>
            <person name="Cai L."/>
            <person name="Tong Y."/>
            <person name="Sun Q."/>
            <person name="Chen F."/>
            <person name="Jiao N."/>
        </authorList>
    </citation>
    <scope>NUCLEOTIDE SEQUENCE [LARGE SCALE GENOMIC DNA]</scope>
</reference>